<comment type="caution">
    <text evidence="14">The sequence shown here is derived from an EMBL/GenBank/DDBJ whole genome shotgun (WGS) entry which is preliminary data.</text>
</comment>
<dbReference type="GO" id="GO:0017147">
    <property type="term" value="F:Wnt-protein binding"/>
    <property type="evidence" value="ECO:0007669"/>
    <property type="project" value="TreeGrafter"/>
</dbReference>
<feature type="transmembrane region" description="Helical" evidence="11">
    <location>
        <begin position="379"/>
        <end position="404"/>
    </location>
</feature>
<dbReference type="GO" id="GO:0035567">
    <property type="term" value="P:non-canonical Wnt signaling pathway"/>
    <property type="evidence" value="ECO:0007669"/>
    <property type="project" value="TreeGrafter"/>
</dbReference>
<feature type="transmembrane region" description="Helical" evidence="11">
    <location>
        <begin position="294"/>
        <end position="314"/>
    </location>
</feature>
<feature type="transmembrane region" description="Helical" evidence="11">
    <location>
        <begin position="34"/>
        <end position="51"/>
    </location>
</feature>
<evidence type="ECO:0000256" key="9">
    <source>
        <dbReference type="PROSITE-ProRule" id="PRU00090"/>
    </source>
</evidence>
<evidence type="ECO:0000256" key="2">
    <source>
        <dbReference type="ARBA" id="ARBA00008077"/>
    </source>
</evidence>
<feature type="region of interest" description="Disordered" evidence="10">
    <location>
        <begin position="617"/>
        <end position="669"/>
    </location>
</feature>
<evidence type="ECO:0000259" key="12">
    <source>
        <dbReference type="PROSITE" id="PS50038"/>
    </source>
</evidence>
<sequence length="683" mass="75474">MKLWTMGDGSEGGGGGEGGSGRGGSGGLRGRTRVVLVLLLVFMMVVGGRAVDMGTGMDMPTRKCERITIPMCKEMPYVTTRMPNMLGHFDQAEAAIQVHEYMPLVDIGCSPKLRFFLCSLYAPMCTPVVSTSITSCRSVCLEVRQKCLPVLRKFNFSWPAPLDCSRLPMPGDDAMCMEVPSNINTTSSSSTITTPTTLHHHPDLHPYPDHTHTPSQSLEPGVSVCPPRQTWVGVRGGGTCVGRCHQDILFRRSDKHFAEVWMLVWASLCFVSTLFTVLTFWLEPARFRYPERPIICLSLCYFLYCLAYLARLVIPVEVLSCEVSPTGVSHLIVEGLQSSGCVITFILQYYFGMGSGLWWVVLTLTWFLSAGKKWSSEALAAYASYFHAAAWGLPAVATIIILALKQVDGDELTGICYVGHLRGWAHIAFVVAPLSALLALGTLFIVLGFVALFRIRRTIKSEADSTRSDADLHTTGTMLPLSPSPHQVATNVTKLEKLMVRIGVFSVLYTVPAVCVIACNVYEHLGRERWQMLTSVAALQCGTGRARSHYRYANTGQGCTLEQSIPSVEIFMLKIFMSLVVGITSGMWIWSSKTVLLWQKFFQNLCGHTRVLRKKNGHMYQPPPNQHLNAPTKTTNGNHHNLQPLSANQPVPQPHPPAIPPTHPLQQPSNRFQQIPTMHLSQV</sequence>
<feature type="disulfide bond" evidence="9">
    <location>
        <begin position="140"/>
        <end position="164"/>
    </location>
</feature>
<feature type="transmembrane region" description="Helical" evidence="11">
    <location>
        <begin position="570"/>
        <end position="590"/>
    </location>
</feature>
<evidence type="ECO:0000256" key="11">
    <source>
        <dbReference type="SAM" id="Phobius"/>
    </source>
</evidence>
<dbReference type="GO" id="GO:0060070">
    <property type="term" value="P:canonical Wnt signaling pathway"/>
    <property type="evidence" value="ECO:0007669"/>
    <property type="project" value="TreeGrafter"/>
</dbReference>
<dbReference type="SMART" id="SM01330">
    <property type="entry name" value="Frizzled"/>
    <property type="match status" value="1"/>
</dbReference>
<dbReference type="Gene3D" id="1.20.1070.10">
    <property type="entry name" value="Rhodopsin 7-helix transmembrane proteins"/>
    <property type="match status" value="1"/>
</dbReference>
<accession>A0AAE1G4Y7</accession>
<feature type="disulfide bond" evidence="9">
    <location>
        <begin position="109"/>
        <end position="147"/>
    </location>
</feature>
<evidence type="ECO:0000259" key="13">
    <source>
        <dbReference type="PROSITE" id="PS50261"/>
    </source>
</evidence>
<evidence type="ECO:0000256" key="7">
    <source>
        <dbReference type="ARBA" id="ARBA00023157"/>
    </source>
</evidence>
<dbReference type="GO" id="GO:0016020">
    <property type="term" value="C:membrane"/>
    <property type="evidence" value="ECO:0007669"/>
    <property type="project" value="UniProtKB-SubCell"/>
</dbReference>
<keyword evidence="4 11" id="KW-0812">Transmembrane</keyword>
<feature type="domain" description="G-protein coupled receptors family 2 profile 2" evidence="13">
    <location>
        <begin position="258"/>
        <end position="597"/>
    </location>
</feature>
<evidence type="ECO:0000256" key="3">
    <source>
        <dbReference type="ARBA" id="ARBA00022473"/>
    </source>
</evidence>
<feature type="compositionally biased region" description="Pro residues" evidence="10">
    <location>
        <begin position="651"/>
        <end position="663"/>
    </location>
</feature>
<dbReference type="InterPro" id="IPR036790">
    <property type="entry name" value="Frizzled_dom_sf"/>
</dbReference>
<comment type="subcellular location">
    <subcellularLocation>
        <location evidence="1">Membrane</location>
        <topology evidence="1">Multi-pass membrane protein</topology>
    </subcellularLocation>
</comment>
<dbReference type="AlphaFoldDB" id="A0AAE1G4Y7"/>
<evidence type="ECO:0000256" key="5">
    <source>
        <dbReference type="ARBA" id="ARBA00022989"/>
    </source>
</evidence>
<name>A0AAE1G4Y7_PETCI</name>
<dbReference type="Pfam" id="PF01534">
    <property type="entry name" value="Frizzled"/>
    <property type="match status" value="1"/>
</dbReference>
<evidence type="ECO:0000313" key="14">
    <source>
        <dbReference type="EMBL" id="KAK3886558.1"/>
    </source>
</evidence>
<feature type="disulfide bond" evidence="9">
    <location>
        <begin position="64"/>
        <end position="125"/>
    </location>
</feature>
<dbReference type="PRINTS" id="PR00489">
    <property type="entry name" value="FRIZZLED"/>
</dbReference>
<evidence type="ECO:0000313" key="15">
    <source>
        <dbReference type="Proteomes" id="UP001286313"/>
    </source>
</evidence>
<dbReference type="InterPro" id="IPR000539">
    <property type="entry name" value="Frizzled/Smoothened_7TM"/>
</dbReference>
<dbReference type="GO" id="GO:0005615">
    <property type="term" value="C:extracellular space"/>
    <property type="evidence" value="ECO:0007669"/>
    <property type="project" value="TreeGrafter"/>
</dbReference>
<feature type="domain" description="FZ" evidence="12">
    <location>
        <begin position="59"/>
        <end position="179"/>
    </location>
</feature>
<feature type="transmembrane region" description="Helical" evidence="11">
    <location>
        <begin position="424"/>
        <end position="453"/>
    </location>
</feature>
<dbReference type="GO" id="GO:0004888">
    <property type="term" value="F:transmembrane signaling receptor activity"/>
    <property type="evidence" value="ECO:0007669"/>
    <property type="project" value="InterPro"/>
</dbReference>
<comment type="similarity">
    <text evidence="2">Belongs to the G-protein coupled receptor Fz/Smo family.</text>
</comment>
<comment type="caution">
    <text evidence="9">Lacks conserved residue(s) required for the propagation of feature annotation.</text>
</comment>
<evidence type="ECO:0000256" key="10">
    <source>
        <dbReference type="SAM" id="MobiDB-lite"/>
    </source>
</evidence>
<dbReference type="PROSITE" id="PS50261">
    <property type="entry name" value="G_PROTEIN_RECEP_F2_4"/>
    <property type="match status" value="1"/>
</dbReference>
<feature type="disulfide bond" evidence="9">
    <location>
        <begin position="72"/>
        <end position="118"/>
    </location>
</feature>
<protein>
    <recommendedName>
        <fullName evidence="16">Frizzled-4</fullName>
    </recommendedName>
</protein>
<dbReference type="SMART" id="SM00063">
    <property type="entry name" value="FRI"/>
    <property type="match status" value="1"/>
</dbReference>
<feature type="region of interest" description="Disordered" evidence="10">
    <location>
        <begin position="1"/>
        <end position="27"/>
    </location>
</feature>
<proteinExistence type="inferred from homology"/>
<dbReference type="SUPFAM" id="SSF63501">
    <property type="entry name" value="Frizzled cysteine-rich domain"/>
    <property type="match status" value="1"/>
</dbReference>
<gene>
    <name evidence="14" type="ORF">Pcinc_009308</name>
</gene>
<feature type="transmembrane region" description="Helical" evidence="11">
    <location>
        <begin position="346"/>
        <end position="367"/>
    </location>
</feature>
<dbReference type="InterPro" id="IPR015526">
    <property type="entry name" value="Frizzled/SFRP"/>
</dbReference>
<dbReference type="PANTHER" id="PTHR11309:SF99">
    <property type="entry name" value="FRIZZLED-4"/>
    <property type="match status" value="1"/>
</dbReference>
<dbReference type="Pfam" id="PF01392">
    <property type="entry name" value="Fz"/>
    <property type="match status" value="1"/>
</dbReference>
<keyword evidence="8" id="KW-0675">Receptor</keyword>
<reference evidence="14" key="1">
    <citation type="submission" date="2023-10" db="EMBL/GenBank/DDBJ databases">
        <title>Genome assemblies of two species of porcelain crab, Petrolisthes cinctipes and Petrolisthes manimaculis (Anomura: Porcellanidae).</title>
        <authorList>
            <person name="Angst P."/>
        </authorList>
    </citation>
    <scope>NUCLEOTIDE SEQUENCE</scope>
    <source>
        <strain evidence="14">PB745_01</strain>
        <tissue evidence="14">Gill</tissue>
    </source>
</reference>
<dbReference type="Proteomes" id="UP001286313">
    <property type="component" value="Unassembled WGS sequence"/>
</dbReference>
<dbReference type="PROSITE" id="PS50038">
    <property type="entry name" value="FZ"/>
    <property type="match status" value="1"/>
</dbReference>
<evidence type="ECO:0000256" key="1">
    <source>
        <dbReference type="ARBA" id="ARBA00004141"/>
    </source>
</evidence>
<dbReference type="EMBL" id="JAWQEG010000689">
    <property type="protein sequence ID" value="KAK3886558.1"/>
    <property type="molecule type" value="Genomic_DNA"/>
</dbReference>
<feature type="transmembrane region" description="Helical" evidence="11">
    <location>
        <begin position="260"/>
        <end position="282"/>
    </location>
</feature>
<keyword evidence="5 11" id="KW-1133">Transmembrane helix</keyword>
<dbReference type="InterPro" id="IPR020067">
    <property type="entry name" value="Frizzled_dom"/>
</dbReference>
<dbReference type="CDD" id="cd15909">
    <property type="entry name" value="7tmF_FZD4_9_10-like"/>
    <property type="match status" value="1"/>
</dbReference>
<feature type="compositionally biased region" description="Polar residues" evidence="10">
    <location>
        <begin position="626"/>
        <end position="648"/>
    </location>
</feature>
<keyword evidence="7 9" id="KW-1015">Disulfide bond</keyword>
<evidence type="ECO:0008006" key="16">
    <source>
        <dbReference type="Google" id="ProtNLM"/>
    </source>
</evidence>
<keyword evidence="3" id="KW-0217">Developmental protein</keyword>
<feature type="transmembrane region" description="Helical" evidence="11">
    <location>
        <begin position="502"/>
        <end position="523"/>
    </location>
</feature>
<dbReference type="Gene3D" id="1.10.2000.10">
    <property type="entry name" value="Frizzled cysteine-rich domain"/>
    <property type="match status" value="1"/>
</dbReference>
<evidence type="ECO:0000256" key="8">
    <source>
        <dbReference type="ARBA" id="ARBA00023170"/>
    </source>
</evidence>
<evidence type="ECO:0000256" key="4">
    <source>
        <dbReference type="ARBA" id="ARBA00022692"/>
    </source>
</evidence>
<feature type="compositionally biased region" description="Gly residues" evidence="10">
    <location>
        <begin position="9"/>
        <end position="27"/>
    </location>
</feature>
<organism evidence="14 15">
    <name type="scientific">Petrolisthes cinctipes</name>
    <name type="common">Flat porcelain crab</name>
    <dbReference type="NCBI Taxonomy" id="88211"/>
    <lineage>
        <taxon>Eukaryota</taxon>
        <taxon>Metazoa</taxon>
        <taxon>Ecdysozoa</taxon>
        <taxon>Arthropoda</taxon>
        <taxon>Crustacea</taxon>
        <taxon>Multicrustacea</taxon>
        <taxon>Malacostraca</taxon>
        <taxon>Eumalacostraca</taxon>
        <taxon>Eucarida</taxon>
        <taxon>Decapoda</taxon>
        <taxon>Pleocyemata</taxon>
        <taxon>Anomura</taxon>
        <taxon>Galatheoidea</taxon>
        <taxon>Porcellanidae</taxon>
        <taxon>Petrolisthes</taxon>
    </lineage>
</organism>
<keyword evidence="6 11" id="KW-0472">Membrane</keyword>
<evidence type="ECO:0000256" key="6">
    <source>
        <dbReference type="ARBA" id="ARBA00023136"/>
    </source>
</evidence>
<keyword evidence="15" id="KW-1185">Reference proteome</keyword>
<dbReference type="PANTHER" id="PTHR11309">
    <property type="entry name" value="FRIZZLED"/>
    <property type="match status" value="1"/>
</dbReference>
<dbReference type="InterPro" id="IPR017981">
    <property type="entry name" value="GPCR_2-like_7TM"/>
</dbReference>